<dbReference type="InterPro" id="IPR007712">
    <property type="entry name" value="RelE/ParE_toxin"/>
</dbReference>
<dbReference type="Proteomes" id="UP000183447">
    <property type="component" value="Unassembled WGS sequence"/>
</dbReference>
<evidence type="ECO:0000256" key="2">
    <source>
        <dbReference type="ARBA" id="ARBA00022649"/>
    </source>
</evidence>
<reference evidence="3 4" key="1">
    <citation type="submission" date="2016-11" db="EMBL/GenBank/DDBJ databases">
        <authorList>
            <person name="Jaros S."/>
            <person name="Januszkiewicz K."/>
            <person name="Wedrychowicz H."/>
        </authorList>
    </citation>
    <scope>NUCLEOTIDE SEQUENCE [LARGE SCALE GENOMIC DNA]</scope>
    <source>
        <strain evidence="3 4">ATCC 23634</strain>
    </source>
</reference>
<evidence type="ECO:0000313" key="3">
    <source>
        <dbReference type="EMBL" id="SFZ85171.1"/>
    </source>
</evidence>
<dbReference type="InterPro" id="IPR035093">
    <property type="entry name" value="RelE/ParE_toxin_dom_sf"/>
</dbReference>
<sequence length="88" mass="10139">MGWTIEFSASARKSLKKLDRQAACEILDYLDERIAGSEDPRRFGKALVGPLAGLWRYRVRDFRIICSIEDGRLIVLVLDIGHRSEVYR</sequence>
<dbReference type="PANTHER" id="PTHR35601">
    <property type="entry name" value="TOXIN RELE"/>
    <property type="match status" value="1"/>
</dbReference>
<dbReference type="Pfam" id="PF05016">
    <property type="entry name" value="ParE_toxin"/>
    <property type="match status" value="1"/>
</dbReference>
<dbReference type="AlphaFoldDB" id="A0A1K2HYR3"/>
<proteinExistence type="inferred from homology"/>
<name>A0A1K2HYR3_9HYPH</name>
<evidence type="ECO:0000256" key="1">
    <source>
        <dbReference type="ARBA" id="ARBA00006226"/>
    </source>
</evidence>
<gene>
    <name evidence="3" type="ORF">SAMN02983003_2426</name>
</gene>
<dbReference type="SUPFAM" id="SSF143011">
    <property type="entry name" value="RelE-like"/>
    <property type="match status" value="1"/>
</dbReference>
<dbReference type="EMBL" id="FPKU01000002">
    <property type="protein sequence ID" value="SFZ85171.1"/>
    <property type="molecule type" value="Genomic_DNA"/>
</dbReference>
<dbReference type="PANTHER" id="PTHR35601:SF1">
    <property type="entry name" value="TOXIN RELE"/>
    <property type="match status" value="1"/>
</dbReference>
<keyword evidence="4" id="KW-1185">Reference proteome</keyword>
<protein>
    <submittedName>
        <fullName evidence="3">mRNA interferase RelE/StbE</fullName>
    </submittedName>
</protein>
<keyword evidence="2" id="KW-1277">Toxin-antitoxin system</keyword>
<comment type="similarity">
    <text evidence="1">Belongs to the RelE toxin family.</text>
</comment>
<dbReference type="Gene3D" id="3.30.2310.20">
    <property type="entry name" value="RelE-like"/>
    <property type="match status" value="1"/>
</dbReference>
<dbReference type="OrthoDB" id="5570653at2"/>
<organism evidence="3 4">
    <name type="scientific">Devosia enhydra</name>
    <dbReference type="NCBI Taxonomy" id="665118"/>
    <lineage>
        <taxon>Bacteria</taxon>
        <taxon>Pseudomonadati</taxon>
        <taxon>Pseudomonadota</taxon>
        <taxon>Alphaproteobacteria</taxon>
        <taxon>Hyphomicrobiales</taxon>
        <taxon>Devosiaceae</taxon>
        <taxon>Devosia</taxon>
    </lineage>
</organism>
<dbReference type="RefSeq" id="WP_072343197.1">
    <property type="nucleotide sequence ID" value="NZ_FPKU01000002.1"/>
</dbReference>
<accession>A0A1K2HYR3</accession>
<dbReference type="STRING" id="665118.SAMN02983003_2426"/>
<dbReference type="NCBIfam" id="TIGR02385">
    <property type="entry name" value="RelE_StbE"/>
    <property type="match status" value="1"/>
</dbReference>
<evidence type="ECO:0000313" key="4">
    <source>
        <dbReference type="Proteomes" id="UP000183447"/>
    </source>
</evidence>